<dbReference type="AlphaFoldDB" id="A0A0G1W3Z4"/>
<proteinExistence type="predicted"/>
<reference evidence="1 2" key="1">
    <citation type="journal article" date="2015" name="Nature">
        <title>rRNA introns, odd ribosomes, and small enigmatic genomes across a large radiation of phyla.</title>
        <authorList>
            <person name="Brown C.T."/>
            <person name="Hug L.A."/>
            <person name="Thomas B.C."/>
            <person name="Sharon I."/>
            <person name="Castelle C.J."/>
            <person name="Singh A."/>
            <person name="Wilkins M.J."/>
            <person name="Williams K.H."/>
            <person name="Banfield J.F."/>
        </authorList>
    </citation>
    <scope>NUCLEOTIDE SEQUENCE [LARGE SCALE GENOMIC DNA]</scope>
</reference>
<gene>
    <name evidence="1" type="ORF">UY48_C0001G0059</name>
</gene>
<comment type="caution">
    <text evidence="1">The sequence shown here is derived from an EMBL/GenBank/DDBJ whole genome shotgun (WGS) entry which is preliminary data.</text>
</comment>
<name>A0A0G1W3Z4_9BACT</name>
<protein>
    <submittedName>
        <fullName evidence="1">Uncharacterized protein</fullName>
    </submittedName>
</protein>
<evidence type="ECO:0000313" key="1">
    <source>
        <dbReference type="EMBL" id="KKW13438.1"/>
    </source>
</evidence>
<organism evidence="1 2">
    <name type="scientific">Candidatus Gottesmanbacteria bacterium GW2011_GWB1_49_7</name>
    <dbReference type="NCBI Taxonomy" id="1618448"/>
    <lineage>
        <taxon>Bacteria</taxon>
        <taxon>Candidatus Gottesmaniibacteriota</taxon>
    </lineage>
</organism>
<evidence type="ECO:0000313" key="2">
    <source>
        <dbReference type="Proteomes" id="UP000034588"/>
    </source>
</evidence>
<accession>A0A0G1W3Z4</accession>
<sequence length="118" mass="13232">MDTTTAFAMGQISKDKELMVFDWNKAAQLIRGTKPKTASAGLQSDWEWTGGEIYANGKPIPKEETYTYLASTWAIPELKMDGEIMDCYIMKTEMPPEWGENPANVYWPVSALMIIGST</sequence>
<dbReference type="EMBL" id="LCQD01000001">
    <property type="protein sequence ID" value="KKW13438.1"/>
    <property type="molecule type" value="Genomic_DNA"/>
</dbReference>
<dbReference type="Proteomes" id="UP000034588">
    <property type="component" value="Unassembled WGS sequence"/>
</dbReference>